<evidence type="ECO:0000313" key="2">
    <source>
        <dbReference type="EMBL" id="GGP01076.1"/>
    </source>
</evidence>
<dbReference type="AlphaFoldDB" id="A0A918E3A9"/>
<name>A0A918E3A9_9ACTN</name>
<gene>
    <name evidence="2" type="ORF">GCM10012278_03380</name>
</gene>
<sequence length="82" mass="9077">MDDVQRATTKPWGLTRATRLHPLTPTPYATIQLDPATQVTRFLDEKLRMVDTGTFATVTQSRPHDGATNAPHSADDSNTDQK</sequence>
<dbReference type="EMBL" id="BMNK01000001">
    <property type="protein sequence ID" value="GGP01076.1"/>
    <property type="molecule type" value="Genomic_DNA"/>
</dbReference>
<reference evidence="2" key="2">
    <citation type="submission" date="2020-09" db="EMBL/GenBank/DDBJ databases">
        <authorList>
            <person name="Sun Q."/>
            <person name="Zhou Y."/>
        </authorList>
    </citation>
    <scope>NUCLEOTIDE SEQUENCE</scope>
    <source>
        <strain evidence="2">CGMCC 4.7430</strain>
    </source>
</reference>
<keyword evidence="3" id="KW-1185">Reference proteome</keyword>
<evidence type="ECO:0000256" key="1">
    <source>
        <dbReference type="SAM" id="MobiDB-lite"/>
    </source>
</evidence>
<organism evidence="2 3">
    <name type="scientific">Nonomuraea glycinis</name>
    <dbReference type="NCBI Taxonomy" id="2047744"/>
    <lineage>
        <taxon>Bacteria</taxon>
        <taxon>Bacillati</taxon>
        <taxon>Actinomycetota</taxon>
        <taxon>Actinomycetes</taxon>
        <taxon>Streptosporangiales</taxon>
        <taxon>Streptosporangiaceae</taxon>
        <taxon>Nonomuraea</taxon>
    </lineage>
</organism>
<accession>A0A918E3A9</accession>
<evidence type="ECO:0008006" key="4">
    <source>
        <dbReference type="Google" id="ProtNLM"/>
    </source>
</evidence>
<comment type="caution">
    <text evidence="2">The sequence shown here is derived from an EMBL/GenBank/DDBJ whole genome shotgun (WGS) entry which is preliminary data.</text>
</comment>
<dbReference type="Proteomes" id="UP000660745">
    <property type="component" value="Unassembled WGS sequence"/>
</dbReference>
<feature type="region of interest" description="Disordered" evidence="1">
    <location>
        <begin position="56"/>
        <end position="82"/>
    </location>
</feature>
<dbReference type="NCBIfam" id="TIGR04186">
    <property type="entry name" value="GRASP_targ"/>
    <property type="match status" value="1"/>
</dbReference>
<dbReference type="InterPro" id="IPR026496">
    <property type="entry name" value="GRASP_targ"/>
</dbReference>
<protein>
    <recommendedName>
        <fullName evidence="4">ATP-grasp-modified RiPP</fullName>
    </recommendedName>
</protein>
<reference evidence="2" key="1">
    <citation type="journal article" date="2014" name="Int. J. Syst. Evol. Microbiol.">
        <title>Complete genome sequence of Corynebacterium casei LMG S-19264T (=DSM 44701T), isolated from a smear-ripened cheese.</title>
        <authorList>
            <consortium name="US DOE Joint Genome Institute (JGI-PGF)"/>
            <person name="Walter F."/>
            <person name="Albersmeier A."/>
            <person name="Kalinowski J."/>
            <person name="Ruckert C."/>
        </authorList>
    </citation>
    <scope>NUCLEOTIDE SEQUENCE</scope>
    <source>
        <strain evidence="2">CGMCC 4.7430</strain>
    </source>
</reference>
<feature type="compositionally biased region" description="Basic and acidic residues" evidence="1">
    <location>
        <begin position="73"/>
        <end position="82"/>
    </location>
</feature>
<proteinExistence type="predicted"/>
<evidence type="ECO:0000313" key="3">
    <source>
        <dbReference type="Proteomes" id="UP000660745"/>
    </source>
</evidence>